<sequence>MPIKGGAFTWSNLRSDDDAIIEKLDHILFNLSWSMMLSKTIGCKQPTIGSDHCPTIVMLRGWPKRARRDFKFENKWLLDKDCHQIVKEAWENRSQISRGLSM</sequence>
<comment type="caution">
    <text evidence="1">The sequence shown here is derived from an EMBL/GenBank/DDBJ whole genome shotgun (WGS) entry which is preliminary data.</text>
</comment>
<proteinExistence type="predicted"/>
<gene>
    <name evidence="1" type="ORF">V6N11_064701</name>
</gene>
<dbReference type="Proteomes" id="UP001396334">
    <property type="component" value="Unassembled WGS sequence"/>
</dbReference>
<name>A0ABR2NBL1_9ROSI</name>
<organism evidence="1 2">
    <name type="scientific">Hibiscus sabdariffa</name>
    <name type="common">roselle</name>
    <dbReference type="NCBI Taxonomy" id="183260"/>
    <lineage>
        <taxon>Eukaryota</taxon>
        <taxon>Viridiplantae</taxon>
        <taxon>Streptophyta</taxon>
        <taxon>Embryophyta</taxon>
        <taxon>Tracheophyta</taxon>
        <taxon>Spermatophyta</taxon>
        <taxon>Magnoliopsida</taxon>
        <taxon>eudicotyledons</taxon>
        <taxon>Gunneridae</taxon>
        <taxon>Pentapetalae</taxon>
        <taxon>rosids</taxon>
        <taxon>malvids</taxon>
        <taxon>Malvales</taxon>
        <taxon>Malvaceae</taxon>
        <taxon>Malvoideae</taxon>
        <taxon>Hibiscus</taxon>
    </lineage>
</organism>
<dbReference type="SUPFAM" id="SSF56219">
    <property type="entry name" value="DNase I-like"/>
    <property type="match status" value="1"/>
</dbReference>
<evidence type="ECO:0000313" key="2">
    <source>
        <dbReference type="Proteomes" id="UP001396334"/>
    </source>
</evidence>
<evidence type="ECO:0000313" key="1">
    <source>
        <dbReference type="EMBL" id="KAK8973458.1"/>
    </source>
</evidence>
<dbReference type="InterPro" id="IPR036691">
    <property type="entry name" value="Endo/exonu/phosph_ase_sf"/>
</dbReference>
<reference evidence="1 2" key="1">
    <citation type="journal article" date="2024" name="G3 (Bethesda)">
        <title>Genome assembly of Hibiscus sabdariffa L. provides insights into metabolisms of medicinal natural products.</title>
        <authorList>
            <person name="Kim T."/>
        </authorList>
    </citation>
    <scope>NUCLEOTIDE SEQUENCE [LARGE SCALE GENOMIC DNA]</scope>
    <source>
        <strain evidence="1">TK-2024</strain>
        <tissue evidence="1">Old leaves</tissue>
    </source>
</reference>
<keyword evidence="2" id="KW-1185">Reference proteome</keyword>
<dbReference type="PANTHER" id="PTHR33710:SF71">
    <property type="entry name" value="ENDONUCLEASE_EXONUCLEASE_PHOSPHATASE DOMAIN-CONTAINING PROTEIN"/>
    <property type="match status" value="1"/>
</dbReference>
<dbReference type="PANTHER" id="PTHR33710">
    <property type="entry name" value="BNAC02G09200D PROTEIN"/>
    <property type="match status" value="1"/>
</dbReference>
<dbReference type="EMBL" id="JBBPBN010000185">
    <property type="protein sequence ID" value="KAK8973458.1"/>
    <property type="molecule type" value="Genomic_DNA"/>
</dbReference>
<accession>A0ABR2NBL1</accession>
<protein>
    <recommendedName>
        <fullName evidence="3">Endonuclease/exonuclease/phosphatase domain-containing protein</fullName>
    </recommendedName>
</protein>
<evidence type="ECO:0008006" key="3">
    <source>
        <dbReference type="Google" id="ProtNLM"/>
    </source>
</evidence>